<proteinExistence type="inferred from homology"/>
<evidence type="ECO:0000256" key="1">
    <source>
        <dbReference type="ARBA" id="ARBA00073387"/>
    </source>
</evidence>
<dbReference type="InterPro" id="IPR043129">
    <property type="entry name" value="ATPase_NBD"/>
</dbReference>
<name>A0A4Q0A0D7_9FUNG</name>
<dbReference type="GO" id="GO:0005869">
    <property type="term" value="C:dynactin complex"/>
    <property type="evidence" value="ECO:0007669"/>
    <property type="project" value="UniProtKB-ARBA"/>
</dbReference>
<evidence type="ECO:0000256" key="2">
    <source>
        <dbReference type="ARBA" id="ARBA00076361"/>
    </source>
</evidence>
<dbReference type="SUPFAM" id="SSF53067">
    <property type="entry name" value="Actin-like ATPase domain"/>
    <property type="match status" value="2"/>
</dbReference>
<dbReference type="FunFam" id="3.30.420.40:FF:000291">
    <property type="entry name" value="Actin, alpha skeletal muscle"/>
    <property type="match status" value="1"/>
</dbReference>
<keyword evidence="6" id="KW-1185">Reference proteome</keyword>
<dbReference type="Gene3D" id="3.90.640.10">
    <property type="entry name" value="Actin, Chain A, domain 4"/>
    <property type="match status" value="1"/>
</dbReference>
<comment type="similarity">
    <text evidence="4">Belongs to the actin family.</text>
</comment>
<accession>A0A4Q0A0D7</accession>
<sequence>MEEEVAAVVIDVGSGTCKAGFAGDDAPRSVMPTVVGHPRHDSPLAGRNRKQVYVGEEAQAKRNSLSLQCPIEHGIVTDWDSMEKLWHHVFYNELQVAPEEHPILMTEAPLNPKENREKMTEILFETFNFPALYAGIQSVLALYASGRTSGFVLETGNDATHFVPIHEGFALPHAILQLDLAGRDLTEYMSSLLIERGHMLTGVPREIIQDIKEKLGYVAFDFNQEIDTAHPDQSYELPDGRIITVGNERFQVPEALFWPALLGIDSVGIHEYTHNAIHRTDLDIHGDMFRNILLSGGNTMFTGLADRLQWELETLNSDTKVKVVAPPERKYSAWIGGSIMASLPAFQNLWISHQEYEESGPAIIHRKCF</sequence>
<dbReference type="EMBL" id="ML002263">
    <property type="protein sequence ID" value="RKP39546.1"/>
    <property type="molecule type" value="Genomic_DNA"/>
</dbReference>
<dbReference type="InterPro" id="IPR004000">
    <property type="entry name" value="Actin"/>
</dbReference>
<evidence type="ECO:0000313" key="5">
    <source>
        <dbReference type="EMBL" id="RKP39546.1"/>
    </source>
</evidence>
<evidence type="ECO:0000313" key="6">
    <source>
        <dbReference type="Proteomes" id="UP000268162"/>
    </source>
</evidence>
<dbReference type="InterPro" id="IPR020902">
    <property type="entry name" value="Actin/actin-like_CS"/>
</dbReference>
<dbReference type="Gene3D" id="3.30.420.40">
    <property type="match status" value="2"/>
</dbReference>
<dbReference type="STRING" id="215637.A0A4Q0A0D7"/>
<dbReference type="Pfam" id="PF00022">
    <property type="entry name" value="Actin"/>
    <property type="match status" value="1"/>
</dbReference>
<organism evidence="5 6">
    <name type="scientific">Dimargaris cristalligena</name>
    <dbReference type="NCBI Taxonomy" id="215637"/>
    <lineage>
        <taxon>Eukaryota</taxon>
        <taxon>Fungi</taxon>
        <taxon>Fungi incertae sedis</taxon>
        <taxon>Zoopagomycota</taxon>
        <taxon>Kickxellomycotina</taxon>
        <taxon>Dimargaritomycetes</taxon>
        <taxon>Dimargaritales</taxon>
        <taxon>Dimargaritaceae</taxon>
        <taxon>Dimargaris</taxon>
    </lineage>
</organism>
<dbReference type="Proteomes" id="UP000268162">
    <property type="component" value="Unassembled WGS sequence"/>
</dbReference>
<evidence type="ECO:0000256" key="4">
    <source>
        <dbReference type="RuleBase" id="RU000487"/>
    </source>
</evidence>
<dbReference type="PROSITE" id="PS01132">
    <property type="entry name" value="ACTINS_ACT_LIKE"/>
    <property type="match status" value="1"/>
</dbReference>
<protein>
    <recommendedName>
        <fullName evidence="1">Centractin</fullName>
    </recommendedName>
    <alternativeName>
        <fullName evidence="2">Actin-like protein</fullName>
    </alternativeName>
    <alternativeName>
        <fullName evidence="3">Actin-related protein 1</fullName>
    </alternativeName>
</protein>
<dbReference type="SMART" id="SM00268">
    <property type="entry name" value="ACTIN"/>
    <property type="match status" value="1"/>
</dbReference>
<gene>
    <name evidence="5" type="ORF">BJ085DRAFT_17752</name>
</gene>
<reference evidence="6" key="1">
    <citation type="journal article" date="2018" name="Nat. Microbiol.">
        <title>Leveraging single-cell genomics to expand the fungal tree of life.</title>
        <authorList>
            <person name="Ahrendt S.R."/>
            <person name="Quandt C.A."/>
            <person name="Ciobanu D."/>
            <person name="Clum A."/>
            <person name="Salamov A."/>
            <person name="Andreopoulos B."/>
            <person name="Cheng J.F."/>
            <person name="Woyke T."/>
            <person name="Pelin A."/>
            <person name="Henrissat B."/>
            <person name="Reynolds N.K."/>
            <person name="Benny G.L."/>
            <person name="Smith M.E."/>
            <person name="James T.Y."/>
            <person name="Grigoriev I.V."/>
        </authorList>
    </citation>
    <scope>NUCLEOTIDE SEQUENCE [LARGE SCALE GENOMIC DNA]</scope>
    <source>
        <strain evidence="6">RSA 468</strain>
    </source>
</reference>
<evidence type="ECO:0000256" key="3">
    <source>
        <dbReference type="ARBA" id="ARBA00083222"/>
    </source>
</evidence>
<dbReference type="PANTHER" id="PTHR11937">
    <property type="entry name" value="ACTIN"/>
    <property type="match status" value="1"/>
</dbReference>
<dbReference type="PRINTS" id="PR00190">
    <property type="entry name" value="ACTIN"/>
</dbReference>
<dbReference type="FunFam" id="3.90.640.10:FF:000007">
    <property type="entry name" value="Actin like 7B"/>
    <property type="match status" value="1"/>
</dbReference>
<dbReference type="AlphaFoldDB" id="A0A4Q0A0D7"/>